<comment type="caution">
    <text evidence="2">The sequence shown here is derived from an EMBL/GenBank/DDBJ whole genome shotgun (WGS) entry which is preliminary data.</text>
</comment>
<dbReference type="Gene3D" id="2.130.10.10">
    <property type="entry name" value="YVTN repeat-like/Quinoprotein amine dehydrogenase"/>
    <property type="match status" value="1"/>
</dbReference>
<feature type="region of interest" description="Disordered" evidence="1">
    <location>
        <begin position="1541"/>
        <end position="1568"/>
    </location>
</feature>
<evidence type="ECO:0008006" key="4">
    <source>
        <dbReference type="Google" id="ProtNLM"/>
    </source>
</evidence>
<dbReference type="PANTHER" id="PTHR23193:SF46">
    <property type="entry name" value="NUCLEAR PORE COMPLEX PROTEIN NUP214"/>
    <property type="match status" value="1"/>
</dbReference>
<accession>A0ABP1P3F9</accession>
<organism evidence="2 3">
    <name type="scientific">Xylocopa violacea</name>
    <name type="common">Violet carpenter bee</name>
    <name type="synonym">Apis violacea</name>
    <dbReference type="NCBI Taxonomy" id="135666"/>
    <lineage>
        <taxon>Eukaryota</taxon>
        <taxon>Metazoa</taxon>
        <taxon>Ecdysozoa</taxon>
        <taxon>Arthropoda</taxon>
        <taxon>Hexapoda</taxon>
        <taxon>Insecta</taxon>
        <taxon>Pterygota</taxon>
        <taxon>Neoptera</taxon>
        <taxon>Endopterygota</taxon>
        <taxon>Hymenoptera</taxon>
        <taxon>Apocrita</taxon>
        <taxon>Aculeata</taxon>
        <taxon>Apoidea</taxon>
        <taxon>Anthophila</taxon>
        <taxon>Apidae</taxon>
        <taxon>Xylocopa</taxon>
        <taxon>Xylocopa</taxon>
    </lineage>
</organism>
<name>A0ABP1P3F9_XYLVO</name>
<reference evidence="2 3" key="1">
    <citation type="submission" date="2024-08" db="EMBL/GenBank/DDBJ databases">
        <authorList>
            <person name="Will J Nash"/>
            <person name="Angela Man"/>
            <person name="Seanna McTaggart"/>
            <person name="Kendall Baker"/>
            <person name="Tom Barker"/>
            <person name="Leah Catchpole"/>
            <person name="Alex Durrant"/>
            <person name="Karim Gharbi"/>
            <person name="Naomi Irish"/>
            <person name="Gemy Kaithakottil"/>
            <person name="Debby Ku"/>
            <person name="Aaliyah Providence"/>
            <person name="Felix Shaw"/>
            <person name="David Swarbreck"/>
            <person name="Chris Watkins"/>
            <person name="Ann M. McCartney"/>
            <person name="Giulio Formenti"/>
            <person name="Alice Mouton"/>
            <person name="Noel Vella"/>
            <person name="Bjorn M von Reumont"/>
            <person name="Adriana Vella"/>
            <person name="Wilfried Haerty"/>
        </authorList>
    </citation>
    <scope>NUCLEOTIDE SEQUENCE [LARGE SCALE GENOMIC DNA]</scope>
</reference>
<feature type="region of interest" description="Disordered" evidence="1">
    <location>
        <begin position="908"/>
        <end position="932"/>
    </location>
</feature>
<sequence>MKAASDPKDVQEFQFKQSNTCQILDAFTSIPTACSLLAADKKRGLLYAGQNDKIVILKPGENCDPEWKIELNISLAVSKLMLNCDCTYLAVAPNGPLILIYDAQALTKSSLQLLYEIRVSTLNADVFVNDLRWNPAVPGMLCTIASDYTVGSFKIKEKKEKTIELKALEKFNDLDALCTAWSPKGKQIVVGCKNGSIVQFKPDLKIARTIPGPNPYIGGVVSILWISNYQFCAAYLGNEQGINVLIVDAPKGETNAVFTCYEDITYGVTDAEGEGVIPRYYFDHVPEWSLIIAASSNSSEIAVLGSADKGVTWNQWQLVDSGRAELPLICTTESYPVGLAIDKSPSQRLPWGADSTLPYPVPILHILSTSGQLCSFHMVNLFPNCPPINSPPTEIIATPPQAQSNVGPDTSLITNGLITSTPRPKQSENISERKPVVTGNIFDKFLKGNNLFAQTMTEKPKQQEQKPENFGMEMKLESAREIHPQETVNPDIKIMSVKETVGQEVVEQKPSPDDEARDICAYFEEYTLFKKELQDRSKPLTWKCGTEEERQKLEEKSEIIDHFLQELRKATNGLSSDIAYLKALLLQSFAWVEETKSKNAATNDFAIRNSGDSTKISDLQKLYYYTETQLTQASRILDLEWSEYKSQERSRMKIPYLEFVYQNLVLHNKIILEEKHKVEQLKKKWRSITCNNSIFGLNRSISNLSIGSSKSSATLSRNTNIIDARCKAIASKTLNFTQAKQMKLIKHLSKSTPATIKPVQHSPIQQRFEVTFSSNASTADSRNKVEQSVSKQNPVPKQQTIEKPKQQSPLASLNSIVARIGTSETNNISPQDKTQKKQSIFDSVFPPMPSGNKPLQSEKISSPPTTTAVIQPVKPKQDAASFNQVNASTLLNLMKSFPKVDTITFGTPVQKPGETVPQKSVPKESSIKTGKETVSDTDSFKVENSLFSANSLKDALSSDVASPDKGQITSNARLKSGMAVPTTTAAKSEAMSTFSFASPTTVTMSVKSTPQSTFVAQQTTAAQAFSFASKPSGTSAPFDLKVTPSTTTPQTQDSLTLTGLFAGLQSSNQTLSTTTGSNLSADGKYNYKPTFGTPGFQMLLGQNATSNQMSNFQQIPEASGASGKETTTATSSIAITPSVTIEKVFSAESKAPTSSTLPTSSVQALAASSASPLFASQTNTSSISIFGGMSSSLPTTSTFTVTTTAPTVQTTTTSSMPLFSNFSTTPASSATATSLTTTSSTMSPFQSTLPKATFGEAAISLPTANTTNVTTTTSSTLTFGNVATTTVASVFGKPSLPMNTQFPSTPPVSSAADTFGKPVSPTFKPFGSSINTSIFGQMPTSTSASTNFSGSNTSSIFGGNAQPSSAASIFGGNASTINTFGTPQKSIFDSNAQKSDSIFGSPANTGPTSFFGGTANNVAPVLSSPGTPSVFSNAATNQSPLGVEQPVMGAQPVFGQTPAFNAKPVFGSSPTFGAPKQIFGGGFGTTAFGASAAPPSNQTFGSPPTMGGNPAPIDNNMPKVFGSVSGSTTFESLASQSGGLSFSSLAQKSPEAPKSPVFTSGSSFSTWR</sequence>
<gene>
    <name evidence="2" type="ORF">XYLVIOL_LOCUS8540</name>
</gene>
<protein>
    <recommendedName>
        <fullName evidence="4">Nuclear pore complex protein Nup214</fullName>
    </recommendedName>
</protein>
<dbReference type="InterPro" id="IPR015943">
    <property type="entry name" value="WD40/YVTN_repeat-like_dom_sf"/>
</dbReference>
<evidence type="ECO:0000256" key="1">
    <source>
        <dbReference type="SAM" id="MobiDB-lite"/>
    </source>
</evidence>
<proteinExistence type="predicted"/>
<dbReference type="SUPFAM" id="SSF117289">
    <property type="entry name" value="Nucleoporin domain"/>
    <property type="match status" value="1"/>
</dbReference>
<feature type="region of interest" description="Disordered" evidence="1">
    <location>
        <begin position="774"/>
        <end position="811"/>
    </location>
</feature>
<dbReference type="EMBL" id="CAXAJV020001296">
    <property type="protein sequence ID" value="CAL7947824.1"/>
    <property type="molecule type" value="Genomic_DNA"/>
</dbReference>
<evidence type="ECO:0000313" key="3">
    <source>
        <dbReference type="Proteomes" id="UP001642520"/>
    </source>
</evidence>
<dbReference type="PANTHER" id="PTHR23193">
    <property type="entry name" value="NUCLEAR PORE COMPLEX PROTEIN NUP"/>
    <property type="match status" value="1"/>
</dbReference>
<evidence type="ECO:0000313" key="2">
    <source>
        <dbReference type="EMBL" id="CAL7947824.1"/>
    </source>
</evidence>
<feature type="region of interest" description="Disordered" evidence="1">
    <location>
        <begin position="1490"/>
        <end position="1520"/>
    </location>
</feature>
<keyword evidence="3" id="KW-1185">Reference proteome</keyword>
<dbReference type="Proteomes" id="UP001642520">
    <property type="component" value="Unassembled WGS sequence"/>
</dbReference>
<feature type="compositionally biased region" description="Polar residues" evidence="1">
    <location>
        <begin position="774"/>
        <end position="799"/>
    </location>
</feature>
<dbReference type="InterPro" id="IPR026054">
    <property type="entry name" value="Nucleoporin"/>
</dbReference>
<feature type="compositionally biased region" description="Basic and acidic residues" evidence="1">
    <location>
        <begin position="921"/>
        <end position="932"/>
    </location>
</feature>
<feature type="compositionally biased region" description="Polar residues" evidence="1">
    <location>
        <begin position="1557"/>
        <end position="1568"/>
    </location>
</feature>